<dbReference type="Pfam" id="PF09676">
    <property type="entry name" value="TraV"/>
    <property type="match status" value="1"/>
</dbReference>
<comment type="caution">
    <text evidence="5">The sequence shown here is derived from an EMBL/GenBank/DDBJ whole genome shotgun (WGS) entry which is preliminary data.</text>
</comment>
<dbReference type="InterPro" id="IPR025955">
    <property type="entry name" value="TraC/Conjuga_ATPase"/>
</dbReference>
<evidence type="ECO:0000313" key="5">
    <source>
        <dbReference type="EMBL" id="KAG0314075.1"/>
    </source>
</evidence>
<feature type="transmembrane region" description="Helical" evidence="2">
    <location>
        <begin position="779"/>
        <end position="799"/>
    </location>
</feature>
<dbReference type="Proteomes" id="UP000823405">
    <property type="component" value="Unassembled WGS sequence"/>
</dbReference>
<evidence type="ECO:0000256" key="2">
    <source>
        <dbReference type="SAM" id="Phobius"/>
    </source>
</evidence>
<dbReference type="EMBL" id="JAAAIN010000470">
    <property type="protein sequence ID" value="KAG0314075.1"/>
    <property type="molecule type" value="Genomic_DNA"/>
</dbReference>
<sequence length="1936" mass="211728">MSSTWSQPVTTLPSQDSHTEEALKPAAPTVANVMGAATQKAQSKPKPFDPTVVHPAVAVRQPVQREINLPGVMRIEGAKELLSSNKRTLIASGQSLHTVYLSKNDSNLVVTPFPKPMAIFTKGLAMTHVEGNNVFVNIEETTHRPFMIWLKDEADSANVIGLQVTPKKSIAAQLVTLVLEGKVGSSGAMTGPNHPRQTAIAEKLGHLAQGKKPQGYAVDDASGYPTVAKNALTIKPLRRFSSSNDDIWEYAITNASAAVAVVSKADFCSGGTQGECDPSILAISIFPLDTLAPGQRPQQWRPAMSLKELFLAKKKAIAEKLDDMDPGSRNLMFTLLILVTLGGMWKAYSMNFGDAARKKSQNAMVVRRTVIENITDPKLRANNVLRGLPTNPRNTGLDDLKLAVDELKASNEKLLHKLAALEKRNDRQGARPEAGSIDLNTPLPNATMGGASAAIPPLEMDHLKLPQEMAHAPLQPLAQSIEFEVARAQSKAIWQEKALFRPDLTMPRGSGLGGILLTGIDAYVDTTGSRSKPNVTGSSASANLFTPFVAKVKGAAIMPNNWQNSTLTDCFVMGSAMGNLSSERAYLKAEGISCIAESGEIFEGVMDAVGFGEDGKAGIAAGLLAAVGLVGCSVLRPVGQENFDCSGKNSTDPYCRSIRGVDRSTVDAIPDTRFDKPFDYMSYSRYHGDLDDGDTGGSKGKQAAKPRDIASQLPHEIWPPGPPIQGAPVRTAPVIQKIWINRYVDSNDTLHQPTEIYQEVVGARWVGAAAPAKRPAKRIAAAAALASTFSMSGALYPGFAQGQAETFITWFRANVLESGWIAALALVMLFGGIVGMFIGEQRGQKVFFTILICVSAAYLGADLIINLITAQFYVGGKNILIGKHLGESEMYVGQVYECSPLTGGGDELEMFISSVFKTTPDGSILQVNLIVAPDFETPEIYRYRKDQGSEMVQELVKQRAELARAAATAEGALPELVVSNFKKLIISFAVPAKEVTPKNVTGFISSLDDFYAALKLSGFSDARSLSPQELMGVYRQYGRIFEPYVPTSALDPARELKSQVFTPADVFDFTPCRTIKLPGARCTAVVPKVYAEEAYLGVANLLIGAPFNEGMPKEGGGAQRIQLPHIISATVCLAKQEREHSRLVRALNSRKNMKIVLPERLRLGEEKSKVVKDLEYMKDRLDEHKDKYTKASLTYFIFSKADSIEGDICLHHDITTVKNLLNCQGFEGAVVEDNAGVRWAQSLPLNYSRRIAEKLDNEVDMPSSSASALLPVYGNWRGNANEKSSGSLFWTPRGEPFFFDPFKTNSNMNGSITAQPGAGKGVVANQMIIDNLAAGNFVAFVDSGNSYRKLCDLVGGEYITFDLANNTISLNPFSGLTAETFADEADTISGLMLKMACFMEPPTDWERTAMLEAVKAAWRDDDGRNADKKGIDSVVEALEHNAKQVSSFSRDFGLAETEKAARNLAAKLRAFSENSRRNSFFSGPSNLKSGKPFVVVELSGLSSDPHLMEVVLFYVLNCILRWVNKFPGRKFIGVDECWETLARESALDAMEGLYRKARKEGAAIWTITQSQLDYDGNDAGKAIKRATNWNLVLEQKADAIEELLQNQHWSRFANDPYFARMLRDTKTQKGKFSEIMIISDSGYEKIRHYLNPFMLMVYNTEQEERDAVFALMNQGVSAIEAVERVANNFVVSRRRWLKRQVTHLINNEGYDAATLRREVDQILVDIMTAMIMASREPAGAQGKYVSIDKEAAVASAVFSKPVFNEEDQKKIISAITILQKQYTDQVIAGVGITIMISWVITQSLSIKIGYDGQRGTCLDFRLSLIKYDPQHRFAVGEIVSFDPLNVVPNFFSKGKLLGKRVAGVPGDRIDVSPEGVMVNRILLSKDFSVKYPPKYQSIIIPPNHYFVMGTAQGSFDSRYYGLVPQSAVYGVVTPII</sequence>
<accession>A0A9P6R9F5</accession>
<keyword evidence="2" id="KW-0472">Membrane</keyword>
<dbReference type="Pfam" id="PF10502">
    <property type="entry name" value="Peptidase_S26"/>
    <property type="match status" value="1"/>
</dbReference>
<dbReference type="InterPro" id="IPR027417">
    <property type="entry name" value="P-loop_NTPase"/>
</dbReference>
<dbReference type="Gene3D" id="1.10.8.730">
    <property type="match status" value="1"/>
</dbReference>
<dbReference type="PANTHER" id="PTHR38467">
    <property type="match status" value="1"/>
</dbReference>
<dbReference type="PROSITE" id="PS00760">
    <property type="entry name" value="SPASE_I_2"/>
    <property type="match status" value="1"/>
</dbReference>
<dbReference type="Pfam" id="PF11130">
    <property type="entry name" value="TraC_F_IV"/>
    <property type="match status" value="1"/>
</dbReference>
<dbReference type="PANTHER" id="PTHR38467:SF1">
    <property type="entry name" value="CONJUGATIVE TRANSFER: ASSEMBLY"/>
    <property type="match status" value="1"/>
</dbReference>
<reference evidence="5" key="1">
    <citation type="journal article" date="2020" name="Fungal Divers.">
        <title>Resolving the Mortierellaceae phylogeny through synthesis of multi-gene phylogenetics and phylogenomics.</title>
        <authorList>
            <person name="Vandepol N."/>
            <person name="Liber J."/>
            <person name="Desiro A."/>
            <person name="Na H."/>
            <person name="Kennedy M."/>
            <person name="Barry K."/>
            <person name="Grigoriev I.V."/>
            <person name="Miller A.N."/>
            <person name="O'Donnell K."/>
            <person name="Stajich J.E."/>
            <person name="Bonito G."/>
        </authorList>
    </citation>
    <scope>NUCLEOTIDE SEQUENCE</scope>
    <source>
        <strain evidence="5">NVP60</strain>
    </source>
</reference>
<dbReference type="SUPFAM" id="SSF51306">
    <property type="entry name" value="LexA/Signal peptidase"/>
    <property type="match status" value="1"/>
</dbReference>
<dbReference type="InterPro" id="IPR019757">
    <property type="entry name" value="Pept_S26A_signal_pept_1_Lys-AS"/>
</dbReference>
<feature type="transmembrane region" description="Helical" evidence="2">
    <location>
        <begin position="846"/>
        <end position="868"/>
    </location>
</feature>
<organism evidence="5 6">
    <name type="scientific">Linnemannia gamsii</name>
    <dbReference type="NCBI Taxonomy" id="64522"/>
    <lineage>
        <taxon>Eukaryota</taxon>
        <taxon>Fungi</taxon>
        <taxon>Fungi incertae sedis</taxon>
        <taxon>Mucoromycota</taxon>
        <taxon>Mortierellomycotina</taxon>
        <taxon>Mortierellomycetes</taxon>
        <taxon>Mortierellales</taxon>
        <taxon>Mortierellaceae</taxon>
        <taxon>Linnemannia</taxon>
    </lineage>
</organism>
<gene>
    <name evidence="5" type="ORF">BGZ97_009657</name>
</gene>
<feature type="domain" description="Peptidase S26" evidence="3">
    <location>
        <begin position="1827"/>
        <end position="1933"/>
    </location>
</feature>
<evidence type="ECO:0000259" key="3">
    <source>
        <dbReference type="Pfam" id="PF10502"/>
    </source>
</evidence>
<proteinExistence type="predicted"/>
<feature type="compositionally biased region" description="Polar residues" evidence="1">
    <location>
        <begin position="1"/>
        <end position="16"/>
    </location>
</feature>
<evidence type="ECO:0000259" key="4">
    <source>
        <dbReference type="Pfam" id="PF19044"/>
    </source>
</evidence>
<dbReference type="Pfam" id="PF19044">
    <property type="entry name" value="P-loop_TraG"/>
    <property type="match status" value="1"/>
</dbReference>
<dbReference type="GO" id="GO:0006465">
    <property type="term" value="P:signal peptide processing"/>
    <property type="evidence" value="ECO:0007669"/>
    <property type="project" value="InterPro"/>
</dbReference>
<keyword evidence="2" id="KW-1133">Transmembrane helix</keyword>
<dbReference type="InterPro" id="IPR014118">
    <property type="entry name" value="T4SS_TraV"/>
</dbReference>
<evidence type="ECO:0000313" key="6">
    <source>
        <dbReference type="Proteomes" id="UP000823405"/>
    </source>
</evidence>
<name>A0A9P6R9F5_9FUNG</name>
<dbReference type="CDD" id="cd06530">
    <property type="entry name" value="S26_SPase_I"/>
    <property type="match status" value="1"/>
</dbReference>
<feature type="region of interest" description="Disordered" evidence="1">
    <location>
        <begin position="424"/>
        <end position="443"/>
    </location>
</feature>
<dbReference type="SUPFAM" id="SSF52540">
    <property type="entry name" value="P-loop containing nucleoside triphosphate hydrolases"/>
    <property type="match status" value="1"/>
</dbReference>
<dbReference type="GO" id="GO:0016020">
    <property type="term" value="C:membrane"/>
    <property type="evidence" value="ECO:0007669"/>
    <property type="project" value="InterPro"/>
</dbReference>
<dbReference type="InterPro" id="IPR019533">
    <property type="entry name" value="Peptidase_S26"/>
</dbReference>
<dbReference type="InterPro" id="IPR036286">
    <property type="entry name" value="LexA/Signal_pep-like_sf"/>
</dbReference>
<dbReference type="Gene3D" id="3.40.50.300">
    <property type="entry name" value="P-loop containing nucleotide triphosphate hydrolases"/>
    <property type="match status" value="1"/>
</dbReference>
<dbReference type="GO" id="GO:0004252">
    <property type="term" value="F:serine-type endopeptidase activity"/>
    <property type="evidence" value="ECO:0007669"/>
    <property type="project" value="InterPro"/>
</dbReference>
<dbReference type="Gene3D" id="2.10.109.10">
    <property type="entry name" value="Umud Fragment, subunit A"/>
    <property type="match status" value="1"/>
</dbReference>
<dbReference type="InterPro" id="IPR043964">
    <property type="entry name" value="P-loop_TraG"/>
</dbReference>
<feature type="transmembrane region" description="Helical" evidence="2">
    <location>
        <begin position="819"/>
        <end position="839"/>
    </location>
</feature>
<keyword evidence="2" id="KW-0812">Transmembrane</keyword>
<evidence type="ECO:0000256" key="1">
    <source>
        <dbReference type="SAM" id="MobiDB-lite"/>
    </source>
</evidence>
<dbReference type="InterPro" id="IPR053155">
    <property type="entry name" value="F-pilin_assembly_TraC"/>
</dbReference>
<feature type="region of interest" description="Disordered" evidence="1">
    <location>
        <begin position="1"/>
        <end position="21"/>
    </location>
</feature>
<protein>
    <submittedName>
        <fullName evidence="5">Uncharacterized protein</fullName>
    </submittedName>
</protein>
<feature type="domain" description="TraG P-loop" evidence="4">
    <location>
        <begin position="1305"/>
        <end position="1687"/>
    </location>
</feature>
<dbReference type="OrthoDB" id="10333126at2759"/>
<keyword evidence="6" id="KW-1185">Reference proteome</keyword>